<dbReference type="PANTHER" id="PTHR37306:SF1">
    <property type="entry name" value="COLICIN V PRODUCTION PROTEIN"/>
    <property type="match status" value="1"/>
</dbReference>
<evidence type="ECO:0000313" key="7">
    <source>
        <dbReference type="Proteomes" id="UP000051491"/>
    </source>
</evidence>
<feature type="transmembrane region" description="Helical" evidence="5">
    <location>
        <begin position="80"/>
        <end position="102"/>
    </location>
</feature>
<dbReference type="PANTHER" id="PTHR37306">
    <property type="entry name" value="COLICIN V PRODUCTION PROTEIN"/>
    <property type="match status" value="1"/>
</dbReference>
<dbReference type="EMBL" id="JQBK01000188">
    <property type="protein sequence ID" value="KRN76574.1"/>
    <property type="molecule type" value="Genomic_DNA"/>
</dbReference>
<dbReference type="GO" id="GO:0009403">
    <property type="term" value="P:toxin biosynthetic process"/>
    <property type="evidence" value="ECO:0007669"/>
    <property type="project" value="InterPro"/>
</dbReference>
<dbReference type="STRING" id="89059.LAC1533_1609"/>
<evidence type="ECO:0000256" key="1">
    <source>
        <dbReference type="ARBA" id="ARBA00004141"/>
    </source>
</evidence>
<dbReference type="Pfam" id="PF02674">
    <property type="entry name" value="Colicin_V"/>
    <property type="match status" value="1"/>
</dbReference>
<dbReference type="PATRIC" id="fig|89059.3.peg.784"/>
<evidence type="ECO:0000313" key="6">
    <source>
        <dbReference type="EMBL" id="KRN76574.1"/>
    </source>
</evidence>
<keyword evidence="2 5" id="KW-0812">Transmembrane</keyword>
<sequence length="172" mass="19316">MDRVREKGNDSMILSAIIIILLIFGAITGYKRGFILQLGGLLSLVLGVIFAMFYGQTAANWATEMLTKYAHMQFSVPERYFTNIVVFFVLFTLASGVFQGIWRSLNNLTRLPFLHIGNSILGIFAGIAVQYLLIFVVLNLFLATSSNWVQQQYNDSTVAQRIVKIDHGTENL</sequence>
<comment type="caution">
    <text evidence="6">The sequence shown here is derived from an EMBL/GenBank/DDBJ whole genome shotgun (WGS) entry which is preliminary data.</text>
</comment>
<accession>A0A0R2JGV8</accession>
<reference evidence="6 7" key="1">
    <citation type="journal article" date="2015" name="Genome Announc.">
        <title>Expanding the biotechnology potential of lactobacilli through comparative genomics of 213 strains and associated genera.</title>
        <authorList>
            <person name="Sun Z."/>
            <person name="Harris H.M."/>
            <person name="McCann A."/>
            <person name="Guo C."/>
            <person name="Argimon S."/>
            <person name="Zhang W."/>
            <person name="Yang X."/>
            <person name="Jeffery I.B."/>
            <person name="Cooney J.C."/>
            <person name="Kagawa T.F."/>
            <person name="Liu W."/>
            <person name="Song Y."/>
            <person name="Salvetti E."/>
            <person name="Wrobel A."/>
            <person name="Rasinkangas P."/>
            <person name="Parkhill J."/>
            <person name="Rea M.C."/>
            <person name="O'Sullivan O."/>
            <person name="Ritari J."/>
            <person name="Douillard F.P."/>
            <person name="Paul Ross R."/>
            <person name="Yang R."/>
            <person name="Briner A.E."/>
            <person name="Felis G.E."/>
            <person name="de Vos W.M."/>
            <person name="Barrangou R."/>
            <person name="Klaenhammer T.R."/>
            <person name="Caufield P.W."/>
            <person name="Cui Y."/>
            <person name="Zhang H."/>
            <person name="O'Toole P.W."/>
        </authorList>
    </citation>
    <scope>NUCLEOTIDE SEQUENCE [LARGE SCALE GENOMIC DNA]</scope>
    <source>
        <strain evidence="6 7">DSM 15353</strain>
    </source>
</reference>
<keyword evidence="4 5" id="KW-0472">Membrane</keyword>
<dbReference type="InterPro" id="IPR003825">
    <property type="entry name" value="Colicin-V_CvpA"/>
</dbReference>
<evidence type="ECO:0000256" key="4">
    <source>
        <dbReference type="ARBA" id="ARBA00023136"/>
    </source>
</evidence>
<dbReference type="RefSeq" id="WP_231920831.1">
    <property type="nucleotide sequence ID" value="NZ_JQBK01000188.1"/>
</dbReference>
<dbReference type="GO" id="GO:0016020">
    <property type="term" value="C:membrane"/>
    <property type="evidence" value="ECO:0007669"/>
    <property type="project" value="UniProtKB-SubCell"/>
</dbReference>
<protein>
    <submittedName>
        <fullName evidence="6">Integral membrane protein</fullName>
    </submittedName>
</protein>
<dbReference type="Proteomes" id="UP000051491">
    <property type="component" value="Unassembled WGS sequence"/>
</dbReference>
<dbReference type="GeneID" id="95349715"/>
<proteinExistence type="predicted"/>
<organism evidence="6 7">
    <name type="scientific">Ligilactobacillus acidipiscis</name>
    <dbReference type="NCBI Taxonomy" id="89059"/>
    <lineage>
        <taxon>Bacteria</taxon>
        <taxon>Bacillati</taxon>
        <taxon>Bacillota</taxon>
        <taxon>Bacilli</taxon>
        <taxon>Lactobacillales</taxon>
        <taxon>Lactobacillaceae</taxon>
        <taxon>Ligilactobacillus</taxon>
    </lineage>
</organism>
<dbReference type="AlphaFoldDB" id="A0A0R2JGV8"/>
<gene>
    <name evidence="6" type="ORF">IV43_GL000750</name>
</gene>
<feature type="transmembrane region" description="Helical" evidence="5">
    <location>
        <begin position="122"/>
        <end position="142"/>
    </location>
</feature>
<comment type="subcellular location">
    <subcellularLocation>
        <location evidence="1">Membrane</location>
        <topology evidence="1">Multi-pass membrane protein</topology>
    </subcellularLocation>
</comment>
<evidence type="ECO:0000256" key="5">
    <source>
        <dbReference type="SAM" id="Phobius"/>
    </source>
</evidence>
<evidence type="ECO:0000256" key="2">
    <source>
        <dbReference type="ARBA" id="ARBA00022692"/>
    </source>
</evidence>
<feature type="transmembrane region" description="Helical" evidence="5">
    <location>
        <begin position="12"/>
        <end position="30"/>
    </location>
</feature>
<evidence type="ECO:0000256" key="3">
    <source>
        <dbReference type="ARBA" id="ARBA00022989"/>
    </source>
</evidence>
<feature type="transmembrane region" description="Helical" evidence="5">
    <location>
        <begin position="36"/>
        <end position="59"/>
    </location>
</feature>
<name>A0A0R2JGV8_9LACO</name>
<keyword evidence="3 5" id="KW-1133">Transmembrane helix</keyword>